<evidence type="ECO:0000256" key="1">
    <source>
        <dbReference type="SAM" id="Phobius"/>
    </source>
</evidence>
<organism evidence="2 3">
    <name type="scientific">Yaniella flava</name>
    <dbReference type="NCBI Taxonomy" id="287930"/>
    <lineage>
        <taxon>Bacteria</taxon>
        <taxon>Bacillati</taxon>
        <taxon>Actinomycetota</taxon>
        <taxon>Actinomycetes</taxon>
        <taxon>Micrococcales</taxon>
        <taxon>Micrococcaceae</taxon>
        <taxon>Yaniella</taxon>
    </lineage>
</organism>
<accession>A0ABP5FM99</accession>
<evidence type="ECO:0000313" key="3">
    <source>
        <dbReference type="Proteomes" id="UP001501461"/>
    </source>
</evidence>
<evidence type="ECO:0000313" key="2">
    <source>
        <dbReference type="EMBL" id="GAA2029815.1"/>
    </source>
</evidence>
<dbReference type="EMBL" id="BAAAMN010000012">
    <property type="protein sequence ID" value="GAA2029815.1"/>
    <property type="molecule type" value="Genomic_DNA"/>
</dbReference>
<protein>
    <submittedName>
        <fullName evidence="2">Uncharacterized protein</fullName>
    </submittedName>
</protein>
<comment type="caution">
    <text evidence="2">The sequence shown here is derived from an EMBL/GenBank/DDBJ whole genome shotgun (WGS) entry which is preliminary data.</text>
</comment>
<reference evidence="3" key="1">
    <citation type="journal article" date="2019" name="Int. J. Syst. Evol. Microbiol.">
        <title>The Global Catalogue of Microorganisms (GCM) 10K type strain sequencing project: providing services to taxonomists for standard genome sequencing and annotation.</title>
        <authorList>
            <consortium name="The Broad Institute Genomics Platform"/>
            <consortium name="The Broad Institute Genome Sequencing Center for Infectious Disease"/>
            <person name="Wu L."/>
            <person name="Ma J."/>
        </authorList>
    </citation>
    <scope>NUCLEOTIDE SEQUENCE [LARGE SCALE GENOMIC DNA]</scope>
    <source>
        <strain evidence="3">JCM 13595</strain>
    </source>
</reference>
<keyword evidence="1" id="KW-0812">Transmembrane</keyword>
<sequence length="109" mass="11241">MLIKCAQFALDALIKFSASDVVVNIGRPTPVRTIRGTQVSGIALRSLAFQIIMTTLFVTITVRPLTATTLAPTATLITAISTTLTTALLTAAVSSLGPPAQSTSAIRAG</sequence>
<keyword evidence="1" id="KW-0472">Membrane</keyword>
<feature type="transmembrane region" description="Helical" evidence="1">
    <location>
        <begin position="74"/>
        <end position="97"/>
    </location>
</feature>
<keyword evidence="1" id="KW-1133">Transmembrane helix</keyword>
<keyword evidence="3" id="KW-1185">Reference proteome</keyword>
<proteinExistence type="predicted"/>
<dbReference type="Proteomes" id="UP001501461">
    <property type="component" value="Unassembled WGS sequence"/>
</dbReference>
<name>A0ABP5FM99_9MICC</name>
<feature type="transmembrane region" description="Helical" evidence="1">
    <location>
        <begin position="42"/>
        <end position="62"/>
    </location>
</feature>
<gene>
    <name evidence="2" type="ORF">GCM10009720_07110</name>
</gene>